<dbReference type="EMBL" id="CAJNOK010014925">
    <property type="protein sequence ID" value="CAF1214811.1"/>
    <property type="molecule type" value="Genomic_DNA"/>
</dbReference>
<evidence type="ECO:0000313" key="6">
    <source>
        <dbReference type="Proteomes" id="UP000663829"/>
    </source>
</evidence>
<reference evidence="3" key="1">
    <citation type="submission" date="2021-02" db="EMBL/GenBank/DDBJ databases">
        <authorList>
            <person name="Nowell W R."/>
        </authorList>
    </citation>
    <scope>NUCLEOTIDE SEQUENCE</scope>
</reference>
<gene>
    <name evidence="3" type="ORF">GPM918_LOCUS41358</name>
    <name evidence="2" type="ORF">OVA965_LOCUS24631</name>
    <name evidence="5" type="ORF">SRO942_LOCUS42396</name>
    <name evidence="4" type="ORF">TMI583_LOCUS25348</name>
</gene>
<dbReference type="EMBL" id="CAJOBA010036458">
    <property type="protein sequence ID" value="CAF4023405.1"/>
    <property type="molecule type" value="Genomic_DNA"/>
</dbReference>
<keyword evidence="1" id="KW-0472">Membrane</keyword>
<evidence type="ECO:0000256" key="1">
    <source>
        <dbReference type="SAM" id="Phobius"/>
    </source>
</evidence>
<keyword evidence="1" id="KW-0812">Transmembrane</keyword>
<comment type="caution">
    <text evidence="3">The sequence shown here is derived from an EMBL/GenBank/DDBJ whole genome shotgun (WGS) entry which is preliminary data.</text>
</comment>
<keyword evidence="6" id="KW-1185">Reference proteome</keyword>
<evidence type="ECO:0000313" key="2">
    <source>
        <dbReference type="EMBL" id="CAF1214811.1"/>
    </source>
</evidence>
<sequence>MIMQKFSGFICLIIVWMLTATIYMVQSKQITRTPECDNVYATCRDEADRRLIAKGCRYCYPHGGCTVNNSDDCNNLRADLITNCNAAAALCIGIGK</sequence>
<dbReference type="Proteomes" id="UP000677228">
    <property type="component" value="Unassembled WGS sequence"/>
</dbReference>
<protein>
    <submittedName>
        <fullName evidence="3">Uncharacterized protein</fullName>
    </submittedName>
</protein>
<keyword evidence="1" id="KW-1133">Transmembrane helix</keyword>
<dbReference type="AlphaFoldDB" id="A0A815ZHZ2"/>
<evidence type="ECO:0000313" key="5">
    <source>
        <dbReference type="EMBL" id="CAF4454210.1"/>
    </source>
</evidence>
<organism evidence="3 6">
    <name type="scientific">Didymodactylos carnosus</name>
    <dbReference type="NCBI Taxonomy" id="1234261"/>
    <lineage>
        <taxon>Eukaryota</taxon>
        <taxon>Metazoa</taxon>
        <taxon>Spiralia</taxon>
        <taxon>Gnathifera</taxon>
        <taxon>Rotifera</taxon>
        <taxon>Eurotatoria</taxon>
        <taxon>Bdelloidea</taxon>
        <taxon>Philodinida</taxon>
        <taxon>Philodinidae</taxon>
        <taxon>Didymodactylos</taxon>
    </lineage>
</organism>
<accession>A0A815ZHZ2</accession>
<name>A0A815ZHZ2_9BILA</name>
<proteinExistence type="predicted"/>
<feature type="transmembrane region" description="Helical" evidence="1">
    <location>
        <begin position="6"/>
        <end position="25"/>
    </location>
</feature>
<dbReference type="Proteomes" id="UP000682733">
    <property type="component" value="Unassembled WGS sequence"/>
</dbReference>
<dbReference type="EMBL" id="CAJNOQ010032430">
    <property type="protein sequence ID" value="CAF1585027.1"/>
    <property type="molecule type" value="Genomic_DNA"/>
</dbReference>
<evidence type="ECO:0000313" key="3">
    <source>
        <dbReference type="EMBL" id="CAF1585027.1"/>
    </source>
</evidence>
<dbReference type="Proteomes" id="UP000681722">
    <property type="component" value="Unassembled WGS sequence"/>
</dbReference>
<evidence type="ECO:0000313" key="4">
    <source>
        <dbReference type="EMBL" id="CAF4023405.1"/>
    </source>
</evidence>
<dbReference type="Proteomes" id="UP000663829">
    <property type="component" value="Unassembled WGS sequence"/>
</dbReference>
<dbReference type="EMBL" id="CAJOBC010098458">
    <property type="protein sequence ID" value="CAF4454210.1"/>
    <property type="molecule type" value="Genomic_DNA"/>
</dbReference>